<comment type="caution">
    <text evidence="2">The sequence shown here is derived from an EMBL/GenBank/DDBJ whole genome shotgun (WGS) entry which is preliminary data.</text>
</comment>
<evidence type="ECO:0000313" key="2">
    <source>
        <dbReference type="EMBL" id="ETJ00176.1"/>
    </source>
</evidence>
<dbReference type="Gene3D" id="3.40.50.300">
    <property type="entry name" value="P-loop containing nucleotide triphosphate hydrolases"/>
    <property type="match status" value="1"/>
</dbReference>
<dbReference type="Proteomes" id="UP000018855">
    <property type="component" value="Unassembled WGS sequence"/>
</dbReference>
<feature type="non-terminal residue" evidence="2">
    <location>
        <position position="1"/>
    </location>
</feature>
<proteinExistence type="predicted"/>
<gene>
    <name evidence="2" type="ORF">Q619_VDC00323G0001</name>
</gene>
<organism evidence="2 3">
    <name type="scientific">Veillonella dispar DORA_11</name>
    <dbReference type="NCBI Taxonomy" id="1403949"/>
    <lineage>
        <taxon>Bacteria</taxon>
        <taxon>Bacillati</taxon>
        <taxon>Bacillota</taxon>
        <taxon>Negativicutes</taxon>
        <taxon>Veillonellales</taxon>
        <taxon>Veillonellaceae</taxon>
        <taxon>Veillonella</taxon>
    </lineage>
</organism>
<dbReference type="InterPro" id="IPR011704">
    <property type="entry name" value="ATPase_dyneun-rel_AAA"/>
</dbReference>
<reference evidence="2 3" key="1">
    <citation type="submission" date="2013-12" db="EMBL/GenBank/DDBJ databases">
        <title>A Varibaculum cambriense genome reconstructed from a premature infant gut community with otherwise low bacterial novelty that shifts toward anaerobic metabolism during the third week of life.</title>
        <authorList>
            <person name="Brown C.T."/>
            <person name="Sharon I."/>
            <person name="Thomas B.C."/>
            <person name="Castelle C.J."/>
            <person name="Morowitz M.J."/>
            <person name="Banfield J.F."/>
        </authorList>
    </citation>
    <scope>NUCLEOTIDE SEQUENCE [LARGE SCALE GENOMIC DNA]</scope>
    <source>
        <strain evidence="3">DORA_11</strain>
    </source>
</reference>
<dbReference type="PANTHER" id="PTHR32039:SF9">
    <property type="entry name" value="MAGNESIUM-CHELATASE SUBUNIT CHLI-2, CHLOROPLASTIC"/>
    <property type="match status" value="1"/>
</dbReference>
<feature type="domain" description="ATPase dynein-related AAA" evidence="1">
    <location>
        <begin position="12"/>
        <end position="115"/>
    </location>
</feature>
<dbReference type="GO" id="GO:0016887">
    <property type="term" value="F:ATP hydrolysis activity"/>
    <property type="evidence" value="ECO:0007669"/>
    <property type="project" value="InterPro"/>
</dbReference>
<accession>W1V398</accession>
<dbReference type="SUPFAM" id="SSF52540">
    <property type="entry name" value="P-loop containing nucleoside triphosphate hydrolases"/>
    <property type="match status" value="1"/>
</dbReference>
<evidence type="ECO:0000259" key="1">
    <source>
        <dbReference type="Pfam" id="PF07728"/>
    </source>
</evidence>
<dbReference type="AlphaFoldDB" id="W1V398"/>
<dbReference type="EMBL" id="AZMJ01000323">
    <property type="protein sequence ID" value="ETJ00176.1"/>
    <property type="molecule type" value="Genomic_DNA"/>
</dbReference>
<feature type="non-terminal residue" evidence="2">
    <location>
        <position position="138"/>
    </location>
</feature>
<dbReference type="InterPro" id="IPR045006">
    <property type="entry name" value="CHLI-like"/>
</dbReference>
<protein>
    <submittedName>
        <fullName evidence="2">ATPase associated with various cellular activity AAA_5</fullName>
    </submittedName>
</protein>
<sequence length="138" mass="15151">PPMETGASAMSVVELPINATEDRVVGSINLEKALQEGVKAFEPGILHAAHQNILYVDEVNLLDDHIVDILLDVAAMGGNTVEREGVSHSHPSRFILVGTMNPEEGDLRPQLLDRFGLSVMVYGEQDPAQRMEVIKRRL</sequence>
<name>W1V398_9FIRM</name>
<dbReference type="InterPro" id="IPR027417">
    <property type="entry name" value="P-loop_NTPase"/>
</dbReference>
<evidence type="ECO:0000313" key="3">
    <source>
        <dbReference type="Proteomes" id="UP000018855"/>
    </source>
</evidence>
<dbReference type="GO" id="GO:0005524">
    <property type="term" value="F:ATP binding"/>
    <property type="evidence" value="ECO:0007669"/>
    <property type="project" value="InterPro"/>
</dbReference>
<dbReference type="Pfam" id="PF07728">
    <property type="entry name" value="AAA_5"/>
    <property type="match status" value="1"/>
</dbReference>
<dbReference type="PANTHER" id="PTHR32039">
    <property type="entry name" value="MAGNESIUM-CHELATASE SUBUNIT CHLI"/>
    <property type="match status" value="1"/>
</dbReference>